<keyword evidence="1" id="KW-0472">Membrane</keyword>
<dbReference type="Pfam" id="PF10067">
    <property type="entry name" value="DUF2306"/>
    <property type="match status" value="1"/>
</dbReference>
<protein>
    <submittedName>
        <fullName evidence="2">Membrane protein</fullName>
    </submittedName>
</protein>
<evidence type="ECO:0000313" key="3">
    <source>
        <dbReference type="Proteomes" id="UP001257909"/>
    </source>
</evidence>
<keyword evidence="3" id="KW-1185">Reference proteome</keyword>
<reference evidence="2 3" key="1">
    <citation type="submission" date="2023-07" db="EMBL/GenBank/DDBJ databases">
        <title>Sorghum-associated microbial communities from plants grown in Nebraska, USA.</title>
        <authorList>
            <person name="Schachtman D."/>
        </authorList>
    </citation>
    <scope>NUCLEOTIDE SEQUENCE [LARGE SCALE GENOMIC DNA]</scope>
    <source>
        <strain evidence="2 3">4138</strain>
    </source>
</reference>
<proteinExistence type="predicted"/>
<sequence length="231" mass="25116">MLIYLHILTGTVALISGALSFAVKKGSNSHKKFGLTFVLSMIVMAMSGAFLAFLATEKLNMVAGLVTFYLVVTAYLTVHPPKNKAMIVHSIFMALGFTTGVYAIYTGLTALNNGLSSIDGNPVQAIIVFGSISLLAATLDIRVIAKGRLKHKWQLVRHVWRIGFAMLIATASFFLGQSQFIPEAMRNIYTLAGPVVLVLCLTAYWVIRVSIWGLKTRMSAQTQTAVAQSSR</sequence>
<feature type="transmembrane region" description="Helical" evidence="1">
    <location>
        <begin position="155"/>
        <end position="176"/>
    </location>
</feature>
<feature type="transmembrane region" description="Helical" evidence="1">
    <location>
        <begin position="61"/>
        <end position="78"/>
    </location>
</feature>
<feature type="transmembrane region" description="Helical" evidence="1">
    <location>
        <begin position="125"/>
        <end position="143"/>
    </location>
</feature>
<organism evidence="2 3">
    <name type="scientific">Rheinheimera soli</name>
    <dbReference type="NCBI Taxonomy" id="443616"/>
    <lineage>
        <taxon>Bacteria</taxon>
        <taxon>Pseudomonadati</taxon>
        <taxon>Pseudomonadota</taxon>
        <taxon>Gammaproteobacteria</taxon>
        <taxon>Chromatiales</taxon>
        <taxon>Chromatiaceae</taxon>
        <taxon>Rheinheimera</taxon>
    </lineage>
</organism>
<gene>
    <name evidence="2" type="ORF">J2W69_000278</name>
</gene>
<evidence type="ECO:0000313" key="2">
    <source>
        <dbReference type="EMBL" id="MDR7119363.1"/>
    </source>
</evidence>
<feature type="transmembrane region" description="Helical" evidence="1">
    <location>
        <begin position="85"/>
        <end position="105"/>
    </location>
</feature>
<keyword evidence="1" id="KW-1133">Transmembrane helix</keyword>
<dbReference type="Proteomes" id="UP001257909">
    <property type="component" value="Unassembled WGS sequence"/>
</dbReference>
<keyword evidence="1" id="KW-0812">Transmembrane</keyword>
<evidence type="ECO:0000256" key="1">
    <source>
        <dbReference type="SAM" id="Phobius"/>
    </source>
</evidence>
<accession>A0ABU1VVG3</accession>
<feature type="transmembrane region" description="Helical" evidence="1">
    <location>
        <begin position="35"/>
        <end position="55"/>
    </location>
</feature>
<name>A0ABU1VVG3_9GAMM</name>
<feature type="transmembrane region" description="Helical" evidence="1">
    <location>
        <begin position="188"/>
        <end position="207"/>
    </location>
</feature>
<comment type="caution">
    <text evidence="2">The sequence shown here is derived from an EMBL/GenBank/DDBJ whole genome shotgun (WGS) entry which is preliminary data.</text>
</comment>
<dbReference type="RefSeq" id="WP_310273824.1">
    <property type="nucleotide sequence ID" value="NZ_JAVDWR010000001.1"/>
</dbReference>
<dbReference type="EMBL" id="JAVDWR010000001">
    <property type="protein sequence ID" value="MDR7119363.1"/>
    <property type="molecule type" value="Genomic_DNA"/>
</dbReference>
<dbReference type="InterPro" id="IPR018750">
    <property type="entry name" value="DUF2306_membrane"/>
</dbReference>
<feature type="transmembrane region" description="Helical" evidence="1">
    <location>
        <begin position="6"/>
        <end position="23"/>
    </location>
</feature>